<proteinExistence type="inferred from homology"/>
<dbReference type="OrthoDB" id="9804264at2"/>
<dbReference type="Pfam" id="PF01041">
    <property type="entry name" value="DegT_DnrJ_EryC1"/>
    <property type="match status" value="1"/>
</dbReference>
<dbReference type="Gene3D" id="3.40.640.10">
    <property type="entry name" value="Type I PLP-dependent aspartate aminotransferase-like (Major domain)"/>
    <property type="match status" value="1"/>
</dbReference>
<dbReference type="CDD" id="cd00616">
    <property type="entry name" value="AHBA_syn"/>
    <property type="match status" value="1"/>
</dbReference>
<evidence type="ECO:0000256" key="2">
    <source>
        <dbReference type="ARBA" id="ARBA00037999"/>
    </source>
</evidence>
<feature type="modified residue" description="N6-(pyridoxal phosphate)lysine" evidence="4">
    <location>
        <position position="173"/>
    </location>
</feature>
<dbReference type="InterPro" id="IPR015421">
    <property type="entry name" value="PyrdxlP-dep_Trfase_major"/>
</dbReference>
<dbReference type="AlphaFoldDB" id="A0A562ZH62"/>
<keyword evidence="7" id="KW-1185">Reference proteome</keyword>
<evidence type="ECO:0000313" key="7">
    <source>
        <dbReference type="Proteomes" id="UP000318199"/>
    </source>
</evidence>
<dbReference type="GO" id="GO:0008483">
    <property type="term" value="F:transaminase activity"/>
    <property type="evidence" value="ECO:0007669"/>
    <property type="project" value="UniProtKB-KW"/>
</dbReference>
<accession>A0A562ZH62</accession>
<dbReference type="SUPFAM" id="SSF53383">
    <property type="entry name" value="PLP-dependent transferases"/>
    <property type="match status" value="1"/>
</dbReference>
<dbReference type="InterPro" id="IPR015424">
    <property type="entry name" value="PyrdxlP-dep_Trfase"/>
</dbReference>
<dbReference type="PANTHER" id="PTHR30244">
    <property type="entry name" value="TRANSAMINASE"/>
    <property type="match status" value="1"/>
</dbReference>
<comment type="caution">
    <text evidence="6">The sequence shown here is derived from an EMBL/GenBank/DDBJ whole genome shotgun (WGS) entry which is preliminary data.</text>
</comment>
<gene>
    <name evidence="6" type="ORF">FN976_25115</name>
</gene>
<reference evidence="6 7" key="1">
    <citation type="submission" date="2019-07" db="EMBL/GenBank/DDBJ databases">
        <title>Caenimonas sedimenti sp. nov., isolated from activated sludge.</title>
        <authorList>
            <person name="Xu J."/>
        </authorList>
    </citation>
    <scope>NUCLEOTIDE SEQUENCE [LARGE SCALE GENOMIC DNA]</scope>
    <source>
        <strain evidence="6 7">HX-9-20</strain>
    </source>
</reference>
<dbReference type="Gene3D" id="3.90.1150.10">
    <property type="entry name" value="Aspartate Aminotransferase, domain 1"/>
    <property type="match status" value="1"/>
</dbReference>
<evidence type="ECO:0000256" key="1">
    <source>
        <dbReference type="ARBA" id="ARBA00022898"/>
    </source>
</evidence>
<keyword evidence="6" id="KW-0032">Aminotransferase</keyword>
<dbReference type="PANTHER" id="PTHR30244:SF36">
    <property type="entry name" value="3-OXO-GLUCOSE-6-PHOSPHATE:GLUTAMATE AMINOTRANSFERASE"/>
    <property type="match status" value="1"/>
</dbReference>
<dbReference type="GO" id="GO:0030170">
    <property type="term" value="F:pyridoxal phosphate binding"/>
    <property type="evidence" value="ECO:0007669"/>
    <property type="project" value="TreeGrafter"/>
</dbReference>
<keyword evidence="1 4" id="KW-0663">Pyridoxal phosphate</keyword>
<evidence type="ECO:0000256" key="3">
    <source>
        <dbReference type="PIRSR" id="PIRSR000390-1"/>
    </source>
</evidence>
<dbReference type="InterPro" id="IPR000653">
    <property type="entry name" value="DegT/StrS_aminotransferase"/>
</dbReference>
<keyword evidence="6" id="KW-0808">Transferase</keyword>
<protein>
    <submittedName>
        <fullName evidence="6">DegT/DnrJ/EryC1/StrS family aminotransferase</fullName>
    </submittedName>
</protein>
<dbReference type="Proteomes" id="UP000318199">
    <property type="component" value="Unassembled WGS sequence"/>
</dbReference>
<comment type="similarity">
    <text evidence="2 5">Belongs to the DegT/DnrJ/EryC1 family.</text>
</comment>
<dbReference type="InterPro" id="IPR015422">
    <property type="entry name" value="PyrdxlP-dep_Trfase_small"/>
</dbReference>
<evidence type="ECO:0000256" key="5">
    <source>
        <dbReference type="RuleBase" id="RU004508"/>
    </source>
</evidence>
<dbReference type="PIRSF" id="PIRSF000390">
    <property type="entry name" value="PLP_StrS"/>
    <property type="match status" value="1"/>
</dbReference>
<evidence type="ECO:0000256" key="4">
    <source>
        <dbReference type="PIRSR" id="PIRSR000390-2"/>
    </source>
</evidence>
<feature type="active site" description="Proton acceptor" evidence="3">
    <location>
        <position position="173"/>
    </location>
</feature>
<dbReference type="GO" id="GO:0000271">
    <property type="term" value="P:polysaccharide biosynthetic process"/>
    <property type="evidence" value="ECO:0007669"/>
    <property type="project" value="TreeGrafter"/>
</dbReference>
<name>A0A562ZH62_9BURK</name>
<sequence>MALDATLQRVLQRNWFVLGEEVREFEREFAAWCGVAHCVTVANGTDALELALRALDVQPGGEVLCAANAGFYASAAALAMGAVPGYVDVDDGTLTLSPAALRQALAARPSKPAAVVATHLYGQLADVEGIAAVCAEAGVPWIEDCAQAHGAERGGRKAGSFAPLACFSFYPTKNLGALGDGGAVTSPDARLADRVRALRQYGWSAKYHVSERGGRNSRLDELQAAVLRLKLGHLERQNAERRAIARRYSEAFEGLALRLPVSCGADNAVHLYVVRTAQRETLRAHLLARGVASDVHYPVPDHQQAVLAASRAGVRLPVTEAACASVLSLPCFPGMREEEVDTVIAAVRAFRGQEHGQEARAC</sequence>
<evidence type="ECO:0000313" key="6">
    <source>
        <dbReference type="EMBL" id="TWO67930.1"/>
    </source>
</evidence>
<dbReference type="EMBL" id="VOBQ01000022">
    <property type="protein sequence ID" value="TWO67930.1"/>
    <property type="molecule type" value="Genomic_DNA"/>
</dbReference>
<organism evidence="6 7">
    <name type="scientific">Caenimonas sedimenti</name>
    <dbReference type="NCBI Taxonomy" id="2596921"/>
    <lineage>
        <taxon>Bacteria</taxon>
        <taxon>Pseudomonadati</taxon>
        <taxon>Pseudomonadota</taxon>
        <taxon>Betaproteobacteria</taxon>
        <taxon>Burkholderiales</taxon>
        <taxon>Comamonadaceae</taxon>
        <taxon>Caenimonas</taxon>
    </lineage>
</organism>